<keyword evidence="3" id="KW-1185">Reference proteome</keyword>
<reference evidence="2 3" key="1">
    <citation type="submission" date="2021-06" db="EMBL/GenBank/DDBJ databases">
        <title>A haploid diamondback moth (Plutella xylostella L.) genome assembly resolves 31 chromosomes and identifies a diamide resistance mutation.</title>
        <authorList>
            <person name="Ward C.M."/>
            <person name="Perry K.D."/>
            <person name="Baker G."/>
            <person name="Powis K."/>
            <person name="Heckel D.G."/>
            <person name="Baxter S.W."/>
        </authorList>
    </citation>
    <scope>NUCLEOTIDE SEQUENCE [LARGE SCALE GENOMIC DNA]</scope>
    <source>
        <strain evidence="2 3">LV</strain>
        <tissue evidence="2">Single pupa</tissue>
    </source>
</reference>
<sequence length="108" mass="11522">MLAPRPRLMMRGAVSAAPDHANAKAPMQDGSRLFASNRRASSQSYSRSISRVTSAADEATAGSSSPIRLRPAVEAMSPIPFSRRQFTRPGCPRAAANSSLPLVINTRV</sequence>
<feature type="compositionally biased region" description="Low complexity" evidence="1">
    <location>
        <begin position="36"/>
        <end position="54"/>
    </location>
</feature>
<evidence type="ECO:0000256" key="1">
    <source>
        <dbReference type="SAM" id="MobiDB-lite"/>
    </source>
</evidence>
<proteinExistence type="predicted"/>
<evidence type="ECO:0000313" key="3">
    <source>
        <dbReference type="Proteomes" id="UP000823941"/>
    </source>
</evidence>
<accession>A0ABQ7QYD7</accession>
<protein>
    <submittedName>
        <fullName evidence="2">Uncharacterized protein</fullName>
    </submittedName>
</protein>
<dbReference type="Proteomes" id="UP000823941">
    <property type="component" value="Chromosome 6"/>
</dbReference>
<gene>
    <name evidence="2" type="ORF">JYU34_004609</name>
</gene>
<dbReference type="EMBL" id="JAHIBW010000006">
    <property type="protein sequence ID" value="KAG7310069.1"/>
    <property type="molecule type" value="Genomic_DNA"/>
</dbReference>
<organism evidence="2 3">
    <name type="scientific">Plutella xylostella</name>
    <name type="common">Diamondback moth</name>
    <name type="synonym">Plutella maculipennis</name>
    <dbReference type="NCBI Taxonomy" id="51655"/>
    <lineage>
        <taxon>Eukaryota</taxon>
        <taxon>Metazoa</taxon>
        <taxon>Ecdysozoa</taxon>
        <taxon>Arthropoda</taxon>
        <taxon>Hexapoda</taxon>
        <taxon>Insecta</taxon>
        <taxon>Pterygota</taxon>
        <taxon>Neoptera</taxon>
        <taxon>Endopterygota</taxon>
        <taxon>Lepidoptera</taxon>
        <taxon>Glossata</taxon>
        <taxon>Ditrysia</taxon>
        <taxon>Yponomeutoidea</taxon>
        <taxon>Plutellidae</taxon>
        <taxon>Plutella</taxon>
    </lineage>
</organism>
<evidence type="ECO:0000313" key="2">
    <source>
        <dbReference type="EMBL" id="KAG7310069.1"/>
    </source>
</evidence>
<comment type="caution">
    <text evidence="2">The sequence shown here is derived from an EMBL/GenBank/DDBJ whole genome shotgun (WGS) entry which is preliminary data.</text>
</comment>
<feature type="region of interest" description="Disordered" evidence="1">
    <location>
        <begin position="1"/>
        <end position="71"/>
    </location>
</feature>
<name>A0ABQ7QYD7_PLUXY</name>